<reference evidence="1 2" key="1">
    <citation type="submission" date="2019-02" db="EMBL/GenBank/DDBJ databases">
        <title>Draft genome sequences of novel Actinobacteria.</title>
        <authorList>
            <person name="Sahin N."/>
            <person name="Ay H."/>
            <person name="Saygin H."/>
        </authorList>
    </citation>
    <scope>NUCLEOTIDE SEQUENCE [LARGE SCALE GENOMIC DNA]</scope>
    <source>
        <strain evidence="1 2">JCM 30529</strain>
    </source>
</reference>
<keyword evidence="2" id="KW-1185">Reference proteome</keyword>
<dbReference type="InterPro" id="IPR027417">
    <property type="entry name" value="P-loop_NTPase"/>
</dbReference>
<sequence>LPQARDIGLHLIVARRVGGVARALYEPVLQRLRELDSPGLLMSGNREEGAVFGTLRPSPQPPGRGTLVRRRDGQQLIQTAWADPG</sequence>
<comment type="caution">
    <text evidence="1">The sequence shown here is derived from an EMBL/GenBank/DDBJ whole genome shotgun (WGS) entry which is preliminary data.</text>
</comment>
<proteinExistence type="predicted"/>
<evidence type="ECO:0000313" key="2">
    <source>
        <dbReference type="Proteomes" id="UP000295626"/>
    </source>
</evidence>
<accession>A0ABY2DE60</accession>
<organism evidence="1 2">
    <name type="scientific">Micromonospora fluostatini</name>
    <dbReference type="NCBI Taxonomy" id="1629071"/>
    <lineage>
        <taxon>Bacteria</taxon>
        <taxon>Bacillati</taxon>
        <taxon>Actinomycetota</taxon>
        <taxon>Actinomycetes</taxon>
        <taxon>Micromonosporales</taxon>
        <taxon>Micromonosporaceae</taxon>
        <taxon>Micromonospora</taxon>
    </lineage>
</organism>
<dbReference type="Proteomes" id="UP000295626">
    <property type="component" value="Unassembled WGS sequence"/>
</dbReference>
<gene>
    <name evidence="1" type="ORF">E1091_15175</name>
</gene>
<dbReference type="EMBL" id="SMKE01000626">
    <property type="protein sequence ID" value="TDB88643.1"/>
    <property type="molecule type" value="Genomic_DNA"/>
</dbReference>
<dbReference type="Gene3D" id="3.40.50.300">
    <property type="entry name" value="P-loop containing nucleotide triphosphate hydrolases"/>
    <property type="match status" value="1"/>
</dbReference>
<protein>
    <submittedName>
        <fullName evidence="1">Uncharacterized protein</fullName>
    </submittedName>
</protein>
<evidence type="ECO:0000313" key="1">
    <source>
        <dbReference type="EMBL" id="TDB88643.1"/>
    </source>
</evidence>
<name>A0ABY2DE60_9ACTN</name>
<feature type="non-terminal residue" evidence="1">
    <location>
        <position position="1"/>
    </location>
</feature>